<accession>A0A246JSR0</accession>
<evidence type="ECO:0000313" key="2">
    <source>
        <dbReference type="EMBL" id="OWQ96054.1"/>
    </source>
</evidence>
<evidence type="ECO:0000313" key="3">
    <source>
        <dbReference type="Proteomes" id="UP000197361"/>
    </source>
</evidence>
<protein>
    <submittedName>
        <fullName evidence="2">Abortive phage resistance protein</fullName>
    </submittedName>
</protein>
<comment type="caution">
    <text evidence="2">The sequence shown here is derived from an EMBL/GenBank/DDBJ whole genome shotgun (WGS) entry which is preliminary data.</text>
</comment>
<evidence type="ECO:0000259" key="1">
    <source>
        <dbReference type="Pfam" id="PF10592"/>
    </source>
</evidence>
<dbReference type="Pfam" id="PF10592">
    <property type="entry name" value="AIPR"/>
    <property type="match status" value="1"/>
</dbReference>
<dbReference type="InterPro" id="IPR018891">
    <property type="entry name" value="AIPR_C"/>
</dbReference>
<sequence>MPIRPEQFAILKSHLEQTYVPHLPKLLKPKSDAENLSKNIDRSFSAFALDHICQLDPKKAAKSVVDDYEDYGIDAIYYHARTKTLYFVQAKLKETKSFNQDEALKFTHGVRRLVNGDFVGFNENVLRRESQIRGYLAHCDHIEIVVAHTGEGIHVHAEKAIQELLADKAGGEGRIRDAVFDFDAVHAVNGLHSVNAVEPVNCRIKLFNYGEATDPKIAYYGTVALSDLADLHKLHGKALYQKNIRTWLGHKTPVNESIQETLGAQPARFQYLNNGVTALCEEIAPKVGVKTEQREFELTGFSIINGAQTVASTANFVAENPDADISDAKVMITLIKADAEGDFGKDVTRARNHQNDVKDIAFAALDEEQERIRRELQHLDIDYVYRVGENPSGNDPNRVLVSEAILALAMLEEDPRYPIWMKQSLTEFQKTDGNQYRQIFSQSLSSLRLVNAVRVYRYINARVDSLVRTNWYEEKAAYKHGRYALAFILTKQLRDAINGNVLIDVAKLSAAGSLPMDELRQKLWDVVQSQLAYCGPLKSFRNPNFGLPAITKIMTNHYNLGGDPVCIIKAGKWVLGEPYQVDLFKYLAAKAPQIANVI</sequence>
<gene>
    <name evidence="2" type="ORF">CDQ92_15105</name>
</gene>
<feature type="domain" description="Abortive phage infection protein C-terminal" evidence="1">
    <location>
        <begin position="241"/>
        <end position="462"/>
    </location>
</feature>
<dbReference type="Proteomes" id="UP000197361">
    <property type="component" value="Unassembled WGS sequence"/>
</dbReference>
<dbReference type="EMBL" id="NISK01000003">
    <property type="protein sequence ID" value="OWQ96054.1"/>
    <property type="molecule type" value="Genomic_DNA"/>
</dbReference>
<reference evidence="2 3" key="1">
    <citation type="journal article" date="2010" name="Int. J. Syst. Evol. Microbiol.">
        <title>Sphingopyxis bauzanensis sp. nov., a psychrophilic bacterium isolated from soil.</title>
        <authorList>
            <person name="Zhang D.C."/>
            <person name="Liu H.C."/>
            <person name="Xin Y.H."/>
            <person name="Zhou Y.G."/>
            <person name="Schinner F."/>
            <person name="Margesin R."/>
        </authorList>
    </citation>
    <scope>NUCLEOTIDE SEQUENCE [LARGE SCALE GENOMIC DNA]</scope>
    <source>
        <strain evidence="2 3">DSM 22271</strain>
    </source>
</reference>
<organism evidence="2 3">
    <name type="scientific">Sphingopyxis bauzanensis</name>
    <dbReference type="NCBI Taxonomy" id="651663"/>
    <lineage>
        <taxon>Bacteria</taxon>
        <taxon>Pseudomonadati</taxon>
        <taxon>Pseudomonadota</taxon>
        <taxon>Alphaproteobacteria</taxon>
        <taxon>Sphingomonadales</taxon>
        <taxon>Sphingomonadaceae</taxon>
        <taxon>Sphingopyxis</taxon>
    </lineage>
</organism>
<name>A0A246JSR0_9SPHN</name>
<dbReference type="AlphaFoldDB" id="A0A246JSR0"/>
<keyword evidence="3" id="KW-1185">Reference proteome</keyword>
<proteinExistence type="predicted"/>